<evidence type="ECO:0000256" key="2">
    <source>
        <dbReference type="ARBA" id="ARBA00022833"/>
    </source>
</evidence>
<dbReference type="SMART" id="SM00238">
    <property type="entry name" value="BIR"/>
    <property type="match status" value="2"/>
</dbReference>
<feature type="compositionally biased region" description="Low complexity" evidence="3">
    <location>
        <begin position="501"/>
        <end position="511"/>
    </location>
</feature>
<feature type="compositionally biased region" description="Basic residues" evidence="3">
    <location>
        <begin position="485"/>
        <end position="500"/>
    </location>
</feature>
<dbReference type="InterPro" id="IPR001370">
    <property type="entry name" value="BIR_rpt"/>
</dbReference>
<dbReference type="Gene3D" id="1.10.1170.10">
    <property type="entry name" value="Inhibitor Of Apoptosis Protein (2mihbC-IAP-1), Chain A"/>
    <property type="match status" value="2"/>
</dbReference>
<feature type="compositionally biased region" description="Polar residues" evidence="3">
    <location>
        <begin position="820"/>
        <end position="841"/>
    </location>
</feature>
<feature type="compositionally biased region" description="Low complexity" evidence="3">
    <location>
        <begin position="369"/>
        <end position="380"/>
    </location>
</feature>
<dbReference type="PROSITE" id="PS50143">
    <property type="entry name" value="BIR_REPEAT_2"/>
    <property type="match status" value="2"/>
</dbReference>
<comment type="caution">
    <text evidence="4">The sequence shown here is derived from an EMBL/GenBank/DDBJ whole genome shotgun (WGS) entry which is preliminary data.</text>
</comment>
<keyword evidence="1" id="KW-0479">Metal-binding</keyword>
<name>A0A9Q0AJY6_9PEZI</name>
<dbReference type="PANTHER" id="PTHR46771">
    <property type="entry name" value="DETERIN"/>
    <property type="match status" value="1"/>
</dbReference>
<feature type="region of interest" description="Disordered" evidence="3">
    <location>
        <begin position="1"/>
        <end position="43"/>
    </location>
</feature>
<evidence type="ECO:0000313" key="5">
    <source>
        <dbReference type="Proteomes" id="UP000829685"/>
    </source>
</evidence>
<feature type="region of interest" description="Disordered" evidence="3">
    <location>
        <begin position="323"/>
        <end position="590"/>
    </location>
</feature>
<dbReference type="InterPro" id="IPR051190">
    <property type="entry name" value="Baculoviral_IAP"/>
</dbReference>
<accession>A0A9Q0AJY6</accession>
<feature type="compositionally biased region" description="Polar residues" evidence="3">
    <location>
        <begin position="341"/>
        <end position="361"/>
    </location>
</feature>
<dbReference type="Proteomes" id="UP000829685">
    <property type="component" value="Unassembled WGS sequence"/>
</dbReference>
<keyword evidence="2" id="KW-0862">Zinc</keyword>
<dbReference type="AlphaFoldDB" id="A0A9Q0AJY6"/>
<feature type="compositionally biased region" description="Polar residues" evidence="3">
    <location>
        <begin position="456"/>
        <end position="466"/>
    </location>
</feature>
<dbReference type="PANTHER" id="PTHR46771:SF5">
    <property type="entry name" value="DETERIN"/>
    <property type="match status" value="1"/>
</dbReference>
<feature type="compositionally biased region" description="Basic and acidic residues" evidence="3">
    <location>
        <begin position="526"/>
        <end position="538"/>
    </location>
</feature>
<dbReference type="SUPFAM" id="SSF57924">
    <property type="entry name" value="Inhibitor of apoptosis (IAP) repeat"/>
    <property type="match status" value="2"/>
</dbReference>
<reference evidence="4" key="1">
    <citation type="submission" date="2021-03" db="EMBL/GenBank/DDBJ databases">
        <title>Revisited historic fungal species revealed as producer of novel bioactive compounds through whole genome sequencing and comparative genomics.</title>
        <authorList>
            <person name="Vignolle G.A."/>
            <person name="Hochenegger N."/>
            <person name="Mach R.L."/>
            <person name="Mach-Aigner A.R."/>
            <person name="Javad Rahimi M."/>
            <person name="Salim K.A."/>
            <person name="Chan C.M."/>
            <person name="Lim L.B.L."/>
            <person name="Cai F."/>
            <person name="Druzhinina I.S."/>
            <person name="U'Ren J.M."/>
            <person name="Derntl C."/>
        </authorList>
    </citation>
    <scope>NUCLEOTIDE SEQUENCE</scope>
    <source>
        <strain evidence="4">TUCIM 5799</strain>
    </source>
</reference>
<feature type="compositionally biased region" description="Basic and acidic residues" evidence="3">
    <location>
        <begin position="12"/>
        <end position="23"/>
    </location>
</feature>
<proteinExistence type="predicted"/>
<feature type="compositionally biased region" description="Pro residues" evidence="3">
    <location>
        <begin position="1"/>
        <end position="10"/>
    </location>
</feature>
<evidence type="ECO:0000256" key="3">
    <source>
        <dbReference type="SAM" id="MobiDB-lite"/>
    </source>
</evidence>
<protein>
    <submittedName>
        <fullName evidence="4">Uncharacterized protein</fullName>
    </submittedName>
</protein>
<feature type="compositionally biased region" description="Low complexity" evidence="3">
    <location>
        <begin position="768"/>
        <end position="791"/>
    </location>
</feature>
<feature type="compositionally biased region" description="Polar residues" evidence="3">
    <location>
        <begin position="676"/>
        <end position="689"/>
    </location>
</feature>
<feature type="compositionally biased region" description="Polar residues" evidence="3">
    <location>
        <begin position="792"/>
        <end position="810"/>
    </location>
</feature>
<dbReference type="EMBL" id="JAFIMR010000024">
    <property type="protein sequence ID" value="KAI1864163.1"/>
    <property type="molecule type" value="Genomic_DNA"/>
</dbReference>
<dbReference type="CDD" id="cd00022">
    <property type="entry name" value="BIR"/>
    <property type="match status" value="2"/>
</dbReference>
<feature type="region of interest" description="Disordered" evidence="3">
    <location>
        <begin position="603"/>
        <end position="843"/>
    </location>
</feature>
<feature type="compositionally biased region" description="Acidic residues" evidence="3">
    <location>
        <begin position="405"/>
        <end position="416"/>
    </location>
</feature>
<keyword evidence="5" id="KW-1185">Reference proteome</keyword>
<dbReference type="GO" id="GO:0046872">
    <property type="term" value="F:metal ion binding"/>
    <property type="evidence" value="ECO:0007669"/>
    <property type="project" value="UniProtKB-KW"/>
</dbReference>
<feature type="compositionally biased region" description="Basic residues" evidence="3">
    <location>
        <begin position="619"/>
        <end position="630"/>
    </location>
</feature>
<sequence>MVEPDGPAPDPANERRVRDEPHSTRNISRFTAPKPRNPTFPTSRFDSALICGRAFSTVDDSTSAPAPRLYEPSPSNYRTNCFGVDAHSGTNIGGVEITNLIPSGSLSSHHAHDSKMDDGQIPEHYYTYDGRLASFQSVQPVSGRKSTAKNKGPKALAWPHKRIEPTNLARAGFYFDPTPEQPDNAVCFLCQKRIGGWEDGDDPVEEHVRLSPGCGWAIVTAIESSLGEYHLDDPSHPDMMEARKATFGSRWPHEGKRGWKCKVKQMVDAGWKYTPTLDSDDMATCTYCQLALDGWEPSDKPMNEHYRRSPECPFFRLIDQYQQGPTKKTAKGKGTRTSKASRLSSQSVATFTSEAPSTLEQSADHDDSVMTTTSVVTAGGTKRGRAKKATTAKGKKTRAKKEEPVEILEDPPEEELPPPPPPKPTRGRKRASDAVDDSVLTNAEAPAPKKRATRGRPSNTVNSSVIEPQGEQDMVDDFPAPPAKTAKKKGRPSNTRKTRKASTASTASSASLPEHEQDLPNDEELDRQLEADLDRPLSDDDMIAADSDAERKKAPVKGKGKKATSKKTTKSTVEPLSEDHAMFDPTPAEINDADVSAELKELRERMAVEEQTPLEVPKKGRKAGTRKVSKQTKAQKAQAASEAPAEPESEVDAEPATVIEDAPAPTEPVHQHDVSIASNATVLKSSTTAAPAPKKRGRPRKNSTQPKPQSAVEEVPPQEIQTSEVDFADPLQNAATPRPSIAPAKRKKSLPPPPAPDDELQAPSTPGAASIAPAQAAKQSTVSPSQSPQSSDAENQPPSSKPSNTASSTRVALAPVASTPVRSSPSRRNNNLPGGLQSNQPWAPADIEMIFEDLDKENAVPSSDLLKGLQLSSPEKKMTVEEWIYHNAGLAEQKLKIECETMVSKFESEGGRAMRSLEELIVE</sequence>
<organism evidence="4 5">
    <name type="scientific">Neoarthrinium moseri</name>
    <dbReference type="NCBI Taxonomy" id="1658444"/>
    <lineage>
        <taxon>Eukaryota</taxon>
        <taxon>Fungi</taxon>
        <taxon>Dikarya</taxon>
        <taxon>Ascomycota</taxon>
        <taxon>Pezizomycotina</taxon>
        <taxon>Sordariomycetes</taxon>
        <taxon>Xylariomycetidae</taxon>
        <taxon>Amphisphaeriales</taxon>
        <taxon>Apiosporaceae</taxon>
        <taxon>Neoarthrinium</taxon>
    </lineage>
</organism>
<feature type="compositionally biased region" description="Basic residues" evidence="3">
    <location>
        <begin position="382"/>
        <end position="399"/>
    </location>
</feature>
<gene>
    <name evidence="4" type="ORF">JX265_008534</name>
</gene>
<feature type="compositionally biased region" description="Low complexity" evidence="3">
    <location>
        <begin position="631"/>
        <end position="644"/>
    </location>
</feature>
<evidence type="ECO:0000256" key="1">
    <source>
        <dbReference type="ARBA" id="ARBA00022723"/>
    </source>
</evidence>
<feature type="compositionally biased region" description="Basic residues" evidence="3">
    <location>
        <begin position="554"/>
        <end position="569"/>
    </location>
</feature>
<evidence type="ECO:0000313" key="4">
    <source>
        <dbReference type="EMBL" id="KAI1864163.1"/>
    </source>
</evidence>
<dbReference type="Pfam" id="PF00653">
    <property type="entry name" value="BIR"/>
    <property type="match status" value="2"/>
</dbReference>